<gene>
    <name evidence="1" type="ORF">C8D86_105102</name>
</gene>
<comment type="caution">
    <text evidence="1">The sequence shown here is derived from an EMBL/GenBank/DDBJ whole genome shotgun (WGS) entry which is preliminary data.</text>
</comment>
<keyword evidence="2" id="KW-1185">Reference proteome</keyword>
<dbReference type="Proteomes" id="UP000254720">
    <property type="component" value="Unassembled WGS sequence"/>
</dbReference>
<protein>
    <submittedName>
        <fullName evidence="1">Uncharacterized protein</fullName>
    </submittedName>
</protein>
<proteinExistence type="predicted"/>
<evidence type="ECO:0000313" key="1">
    <source>
        <dbReference type="EMBL" id="RDI46578.1"/>
    </source>
</evidence>
<organism evidence="1 2">
    <name type="scientific">Aquicella lusitana</name>
    <dbReference type="NCBI Taxonomy" id="254246"/>
    <lineage>
        <taxon>Bacteria</taxon>
        <taxon>Pseudomonadati</taxon>
        <taxon>Pseudomonadota</taxon>
        <taxon>Gammaproteobacteria</taxon>
        <taxon>Legionellales</taxon>
        <taxon>Coxiellaceae</taxon>
        <taxon>Aquicella</taxon>
    </lineage>
</organism>
<evidence type="ECO:0000313" key="2">
    <source>
        <dbReference type="Proteomes" id="UP000254720"/>
    </source>
</evidence>
<sequence>MLAEEKYGRLVLASKDIGLDLDLNLNKERVYGLHKA</sequence>
<name>A0A370GS94_9COXI</name>
<dbReference type="EMBL" id="QQAX01000005">
    <property type="protein sequence ID" value="RDI46578.1"/>
    <property type="molecule type" value="Genomic_DNA"/>
</dbReference>
<dbReference type="AlphaFoldDB" id="A0A370GS94"/>
<reference evidence="1 2" key="1">
    <citation type="submission" date="2018-07" db="EMBL/GenBank/DDBJ databases">
        <title>Genomic Encyclopedia of Type Strains, Phase IV (KMG-IV): sequencing the most valuable type-strain genomes for metagenomic binning, comparative biology and taxonomic classification.</title>
        <authorList>
            <person name="Goeker M."/>
        </authorList>
    </citation>
    <scope>NUCLEOTIDE SEQUENCE [LARGE SCALE GENOMIC DNA]</scope>
    <source>
        <strain evidence="1 2">DSM 16500</strain>
    </source>
</reference>
<accession>A0A370GS94</accession>